<dbReference type="RefSeq" id="XP_007508930.1">
    <property type="nucleotide sequence ID" value="XM_007508868.1"/>
</dbReference>
<feature type="signal peptide" evidence="1">
    <location>
        <begin position="1"/>
        <end position="28"/>
    </location>
</feature>
<reference evidence="2 3" key="1">
    <citation type="submission" date="2011-10" db="EMBL/GenBank/DDBJ databases">
        <authorList>
            <person name="Genoscope - CEA"/>
        </authorList>
    </citation>
    <scope>NUCLEOTIDE SEQUENCE [LARGE SCALE GENOMIC DNA]</scope>
    <source>
        <strain evidence="2 3">RCC 1105</strain>
    </source>
</reference>
<name>K8EPM9_9CHLO</name>
<dbReference type="KEGG" id="bpg:Bathy15g00900"/>
<organism evidence="2 3">
    <name type="scientific">Bathycoccus prasinos</name>
    <dbReference type="NCBI Taxonomy" id="41875"/>
    <lineage>
        <taxon>Eukaryota</taxon>
        <taxon>Viridiplantae</taxon>
        <taxon>Chlorophyta</taxon>
        <taxon>Mamiellophyceae</taxon>
        <taxon>Mamiellales</taxon>
        <taxon>Bathycoccaceae</taxon>
        <taxon>Bathycoccus</taxon>
    </lineage>
</organism>
<keyword evidence="3" id="KW-1185">Reference proteome</keyword>
<dbReference type="Proteomes" id="UP000198341">
    <property type="component" value="Chromosome 15"/>
</dbReference>
<keyword evidence="1" id="KW-0732">Signal</keyword>
<feature type="chain" id="PRO_5003919544" evidence="1">
    <location>
        <begin position="29"/>
        <end position="374"/>
    </location>
</feature>
<proteinExistence type="predicted"/>
<gene>
    <name evidence="2" type="ordered locus">Bathy15g00900</name>
</gene>
<protein>
    <submittedName>
        <fullName evidence="2">Uncharacterized protein</fullName>
    </submittedName>
</protein>
<evidence type="ECO:0000313" key="2">
    <source>
        <dbReference type="EMBL" id="CCO20016.1"/>
    </source>
</evidence>
<sequence length="374" mass="42619">MNLRFPSRLVLPVIFAFLSVSHHATTLALKDNLGKSIDWFSDRKCFGGDLVKSTKFGYYDDVEFAEKMKNSKIRTLWETANELGGRTVDVLISRCELDGETDDPKRNPFFRMNDAKTFRCASNVRFYVYEKCASKYTVPKNAKDCVTVVDDSDSHTYSGIPGTLFTHVLKKWDNGLADFTVVLKDGRKHLHGGDAILNLEMHLSTITNCTGFMNVGDVPAKVQGKIPRKNRDIRAIGTYVSKRIPSKVNAQGLDNVAKFARKFNLHYCEKFERYTCKKCEGALVSLRQQSLISKSRIKRLSKSEYYLLQSLTRTKDNTVREDGFGFEKLYSILFACYQKLTPSLIGKLKKNRFPHIVCDDNELNECVDVNNSKF</sequence>
<evidence type="ECO:0000313" key="3">
    <source>
        <dbReference type="Proteomes" id="UP000198341"/>
    </source>
</evidence>
<dbReference type="EMBL" id="FO082264">
    <property type="protein sequence ID" value="CCO20016.1"/>
    <property type="molecule type" value="Genomic_DNA"/>
</dbReference>
<accession>K8EPM9</accession>
<dbReference type="GeneID" id="19011638"/>
<dbReference type="AlphaFoldDB" id="K8EPM9"/>
<evidence type="ECO:0000256" key="1">
    <source>
        <dbReference type="SAM" id="SignalP"/>
    </source>
</evidence>